<keyword evidence="8" id="KW-0614">Plasmid</keyword>
<keyword evidence="6" id="KW-0694">RNA-binding</keyword>
<gene>
    <name evidence="8" type="ORF">D3093_33770</name>
</gene>
<dbReference type="GO" id="GO:0003729">
    <property type="term" value="F:mRNA binding"/>
    <property type="evidence" value="ECO:0007669"/>
    <property type="project" value="InterPro"/>
</dbReference>
<protein>
    <submittedName>
        <fullName evidence="8">Type II toxin-antitoxin system HicA family toxin</fullName>
    </submittedName>
</protein>
<dbReference type="GO" id="GO:0016787">
    <property type="term" value="F:hydrolase activity"/>
    <property type="evidence" value="ECO:0007669"/>
    <property type="project" value="UniProtKB-KW"/>
</dbReference>
<keyword evidence="5" id="KW-0378">Hydrolase</keyword>
<evidence type="ECO:0000256" key="6">
    <source>
        <dbReference type="ARBA" id="ARBA00022884"/>
    </source>
</evidence>
<dbReference type="RefSeq" id="WP_137118920.1">
    <property type="nucleotide sequence ID" value="NZ_CP032326.1"/>
</dbReference>
<dbReference type="SUPFAM" id="SSF54786">
    <property type="entry name" value="YcfA/nrd intein domain"/>
    <property type="match status" value="1"/>
</dbReference>
<reference evidence="8 9" key="1">
    <citation type="submission" date="2018-09" db="EMBL/GenBank/DDBJ databases">
        <title>Whole genome based analysis of evolution and adaptive divergence in Indian and Brazilian strains of Azospirillum brasilense.</title>
        <authorList>
            <person name="Singh C."/>
            <person name="Tripathi A.K."/>
        </authorList>
    </citation>
    <scope>NUCLEOTIDE SEQUENCE [LARGE SCALE GENOMIC DNA]</scope>
    <source>
        <strain evidence="8 9">MTCC4035</strain>
        <plasmid evidence="8 9">p5</plasmid>
    </source>
</reference>
<geneLocation type="plasmid" evidence="8 9">
    <name>p5</name>
</geneLocation>
<evidence type="ECO:0000313" key="9">
    <source>
        <dbReference type="Proteomes" id="UP000298595"/>
    </source>
</evidence>
<evidence type="ECO:0000256" key="5">
    <source>
        <dbReference type="ARBA" id="ARBA00022801"/>
    </source>
</evidence>
<comment type="similarity">
    <text evidence="1">Belongs to the HicA mRNA interferase family.</text>
</comment>
<accession>A0A4D8PSC0</accession>
<name>A0A4D8PSC0_9PROT</name>
<evidence type="ECO:0000256" key="4">
    <source>
        <dbReference type="ARBA" id="ARBA00022759"/>
    </source>
</evidence>
<dbReference type="AlphaFoldDB" id="A0A4D8PSC0"/>
<sequence>MGKVYSSREVIAILEADGWREVNQVGSHKQFKHPTKKGRVTVQTPVKELSIRDLKSIEKQSGLKLR</sequence>
<dbReference type="EMBL" id="CP032326">
    <property type="protein sequence ID" value="QCO00211.1"/>
    <property type="molecule type" value="Genomic_DNA"/>
</dbReference>
<keyword evidence="4" id="KW-0255">Endonuclease</keyword>
<evidence type="ECO:0000256" key="1">
    <source>
        <dbReference type="ARBA" id="ARBA00006620"/>
    </source>
</evidence>
<dbReference type="Proteomes" id="UP000298595">
    <property type="component" value="Plasmid p5"/>
</dbReference>
<evidence type="ECO:0000256" key="2">
    <source>
        <dbReference type="ARBA" id="ARBA00022649"/>
    </source>
</evidence>
<evidence type="ECO:0000313" key="8">
    <source>
        <dbReference type="EMBL" id="QCO00211.1"/>
    </source>
</evidence>
<dbReference type="InterPro" id="IPR038570">
    <property type="entry name" value="HicA_sf"/>
</dbReference>
<organism evidence="8 9">
    <name type="scientific">Azospirillum argentinense</name>
    <dbReference type="NCBI Taxonomy" id="2970906"/>
    <lineage>
        <taxon>Bacteria</taxon>
        <taxon>Pseudomonadati</taxon>
        <taxon>Pseudomonadota</taxon>
        <taxon>Alphaproteobacteria</taxon>
        <taxon>Rhodospirillales</taxon>
        <taxon>Azospirillaceae</taxon>
        <taxon>Azospirillum</taxon>
    </lineage>
</organism>
<evidence type="ECO:0000256" key="7">
    <source>
        <dbReference type="ARBA" id="ARBA00023016"/>
    </source>
</evidence>
<dbReference type="Gene3D" id="3.30.920.30">
    <property type="entry name" value="Hypothetical protein"/>
    <property type="match status" value="1"/>
</dbReference>
<evidence type="ECO:0000256" key="3">
    <source>
        <dbReference type="ARBA" id="ARBA00022722"/>
    </source>
</evidence>
<keyword evidence="2" id="KW-1277">Toxin-antitoxin system</keyword>
<dbReference type="Pfam" id="PF07927">
    <property type="entry name" value="HicA_toxin"/>
    <property type="match status" value="1"/>
</dbReference>
<proteinExistence type="inferred from homology"/>
<keyword evidence="7" id="KW-0346">Stress response</keyword>
<dbReference type="InterPro" id="IPR012933">
    <property type="entry name" value="HicA_mRNA_interferase"/>
</dbReference>
<dbReference type="KEGG" id="aare:D3093_33770"/>
<keyword evidence="3" id="KW-0540">Nuclease</keyword>
<dbReference type="GO" id="GO:0004519">
    <property type="term" value="F:endonuclease activity"/>
    <property type="evidence" value="ECO:0007669"/>
    <property type="project" value="UniProtKB-KW"/>
</dbReference>